<dbReference type="CDD" id="cd10977">
    <property type="entry name" value="CE4_PuuE_SpCDA1"/>
    <property type="match status" value="1"/>
</dbReference>
<dbReference type="InterPro" id="IPR002509">
    <property type="entry name" value="NODB_dom"/>
</dbReference>
<feature type="region of interest" description="Disordered" evidence="5">
    <location>
        <begin position="1"/>
        <end position="24"/>
    </location>
</feature>
<evidence type="ECO:0000256" key="4">
    <source>
        <dbReference type="ARBA" id="ARBA00032976"/>
    </source>
</evidence>
<evidence type="ECO:0000313" key="8">
    <source>
        <dbReference type="Proteomes" id="UP000249065"/>
    </source>
</evidence>
<dbReference type="NCBIfam" id="TIGR03212">
    <property type="entry name" value="uraD_N-term-dom"/>
    <property type="match status" value="1"/>
</dbReference>
<reference evidence="8" key="1">
    <citation type="submission" date="2018-06" db="EMBL/GenBank/DDBJ databases">
        <authorList>
            <person name="Khan S.A."/>
        </authorList>
    </citation>
    <scope>NUCLEOTIDE SEQUENCE [LARGE SCALE GENOMIC DNA]</scope>
    <source>
        <strain evidence="8">DB-1506</strain>
    </source>
</reference>
<organism evidence="7 8">
    <name type="scientific">Roseicella frigidaeris</name>
    <dbReference type="NCBI Taxonomy" id="2230885"/>
    <lineage>
        <taxon>Bacteria</taxon>
        <taxon>Pseudomonadati</taxon>
        <taxon>Pseudomonadota</taxon>
        <taxon>Alphaproteobacteria</taxon>
        <taxon>Acetobacterales</taxon>
        <taxon>Roseomonadaceae</taxon>
        <taxon>Roseicella</taxon>
    </lineage>
</organism>
<evidence type="ECO:0000256" key="1">
    <source>
        <dbReference type="ARBA" id="ARBA00003236"/>
    </source>
</evidence>
<comment type="function">
    <text evidence="1">Is involved in generating a small heat-stable compound (Nod), an acylated oligomer of N-acetylglucosamine, that stimulates mitosis in various plant protoplasts.</text>
</comment>
<comment type="similarity">
    <text evidence="2">Belongs to the polysaccharide deacetylase family.</text>
</comment>
<feature type="domain" description="NodB homology" evidence="6">
    <location>
        <begin position="75"/>
        <end position="292"/>
    </location>
</feature>
<dbReference type="OrthoDB" id="9787041at2"/>
<name>A0A327MB59_9PROT</name>
<dbReference type="Proteomes" id="UP000249065">
    <property type="component" value="Unassembled WGS sequence"/>
</dbReference>
<dbReference type="SUPFAM" id="SSF88713">
    <property type="entry name" value="Glycoside hydrolase/deacetylase"/>
    <property type="match status" value="1"/>
</dbReference>
<dbReference type="InterPro" id="IPR011330">
    <property type="entry name" value="Glyco_hydro/deAcase_b/a-brl"/>
</dbReference>
<evidence type="ECO:0000313" key="7">
    <source>
        <dbReference type="EMBL" id="RAI59909.1"/>
    </source>
</evidence>
<dbReference type="RefSeq" id="WP_111468939.1">
    <property type="nucleotide sequence ID" value="NZ_QLIX01000003.1"/>
</dbReference>
<evidence type="ECO:0000259" key="6">
    <source>
        <dbReference type="PROSITE" id="PS51677"/>
    </source>
</evidence>
<comment type="caution">
    <text evidence="7">The sequence shown here is derived from an EMBL/GenBank/DDBJ whole genome shotgun (WGS) entry which is preliminary data.</text>
</comment>
<sequence length="310" mass="34562">MSASILAADTEHPRDFLGYGPNPPDPQWPGGARLALSFVLNYEEGGENTVLNGDSHSEIYLHEVPGGTPRAERDLSTETQFDYGARAGVWRILRLFAERSLPLTIYGVGRALELNPTAARAFAAQGHEVASHGWRWIDYRGVPEAVERAEIARCHDTIARLCGQPPVGWYTGRISLRTRRLVAEHGGFLYDSDSYADDLPYYVRAAGKPLLVIPYTLDNNDMKFAVPPGFTANDGFIRHLTDAFDFLRREGARTPKMMSVGLHCRITGRPARAAALERFLDHVARHPDVWVCRRADIARHWLRVHPPSGG</sequence>
<proteinExistence type="inferred from homology"/>
<evidence type="ECO:0000256" key="3">
    <source>
        <dbReference type="ARBA" id="ARBA00020071"/>
    </source>
</evidence>
<dbReference type="AlphaFoldDB" id="A0A327MB59"/>
<gene>
    <name evidence="7" type="primary">puuE</name>
    <name evidence="7" type="ORF">DOO78_06595</name>
</gene>
<dbReference type="GO" id="GO:0016810">
    <property type="term" value="F:hydrolase activity, acting on carbon-nitrogen (but not peptide) bonds"/>
    <property type="evidence" value="ECO:0007669"/>
    <property type="project" value="InterPro"/>
</dbReference>
<dbReference type="EMBL" id="QLIX01000003">
    <property type="protein sequence ID" value="RAI59909.1"/>
    <property type="molecule type" value="Genomic_DNA"/>
</dbReference>
<dbReference type="InterPro" id="IPR017625">
    <property type="entry name" value="PuuE"/>
</dbReference>
<dbReference type="PANTHER" id="PTHR43123">
    <property type="entry name" value="POLYSACCHARIDE DEACETYLASE-RELATED"/>
    <property type="match status" value="1"/>
</dbReference>
<dbReference type="Gene3D" id="3.20.20.370">
    <property type="entry name" value="Glycoside hydrolase/deacetylase"/>
    <property type="match status" value="1"/>
</dbReference>
<dbReference type="PROSITE" id="PS51677">
    <property type="entry name" value="NODB"/>
    <property type="match status" value="1"/>
</dbReference>
<accession>A0A327MB59</accession>
<dbReference type="Pfam" id="PF01522">
    <property type="entry name" value="Polysacc_deac_1"/>
    <property type="match status" value="1"/>
</dbReference>
<keyword evidence="8" id="KW-1185">Reference proteome</keyword>
<evidence type="ECO:0000256" key="5">
    <source>
        <dbReference type="SAM" id="MobiDB-lite"/>
    </source>
</evidence>
<evidence type="ECO:0000256" key="2">
    <source>
        <dbReference type="ARBA" id="ARBA00010973"/>
    </source>
</evidence>
<dbReference type="GO" id="GO:0005975">
    <property type="term" value="P:carbohydrate metabolic process"/>
    <property type="evidence" value="ECO:0007669"/>
    <property type="project" value="InterPro"/>
</dbReference>
<protein>
    <recommendedName>
        <fullName evidence="3">Chitooligosaccharide deacetylase</fullName>
    </recommendedName>
    <alternativeName>
        <fullName evidence="4">Nodulation protein B</fullName>
    </alternativeName>
</protein>
<dbReference type="PANTHER" id="PTHR43123:SF1">
    <property type="entry name" value="POLYSACCHARIDE DEACETYLASE-RELATED"/>
    <property type="match status" value="1"/>
</dbReference>